<dbReference type="EMBL" id="CP001087">
    <property type="protein sequence ID" value="ACN17072.1"/>
    <property type="molecule type" value="Genomic_DNA"/>
</dbReference>
<gene>
    <name evidence="1" type="ordered locus">HRM2_40140</name>
</gene>
<dbReference type="OrthoDB" id="5845356at2"/>
<dbReference type="STRING" id="177437.HRM2_40140"/>
<dbReference type="HOGENOM" id="CLU_052022_0_0_7"/>
<protein>
    <submittedName>
        <fullName evidence="1">Uncharacterized protein</fullName>
    </submittedName>
</protein>
<proteinExistence type="predicted"/>
<dbReference type="Proteomes" id="UP000000442">
    <property type="component" value="Chromosome"/>
</dbReference>
<evidence type="ECO:0000313" key="2">
    <source>
        <dbReference type="Proteomes" id="UP000000442"/>
    </source>
</evidence>
<keyword evidence="2" id="KW-1185">Reference proteome</keyword>
<organism evidence="1 2">
    <name type="scientific">Desulforapulum autotrophicum (strain ATCC 43914 / DSM 3382 / VKM B-1955 / HRM2)</name>
    <name type="common">Desulfobacterium autotrophicum</name>
    <dbReference type="NCBI Taxonomy" id="177437"/>
    <lineage>
        <taxon>Bacteria</taxon>
        <taxon>Pseudomonadati</taxon>
        <taxon>Thermodesulfobacteriota</taxon>
        <taxon>Desulfobacteria</taxon>
        <taxon>Desulfobacterales</taxon>
        <taxon>Desulfobacteraceae</taxon>
        <taxon>Desulforapulum</taxon>
    </lineage>
</organism>
<accession>C0QC55</accession>
<dbReference type="eggNOG" id="ENOG502Z8PV">
    <property type="taxonomic scope" value="Bacteria"/>
</dbReference>
<reference evidence="1 2" key="1">
    <citation type="journal article" date="2009" name="Environ. Microbiol.">
        <title>Genome sequence of Desulfobacterium autotrophicum HRM2, a marine sulfate reducer oxidizing organic carbon completely to carbon dioxide.</title>
        <authorList>
            <person name="Strittmatter A.W."/>
            <person name="Liesegang H."/>
            <person name="Rabus R."/>
            <person name="Decker I."/>
            <person name="Amann J."/>
            <person name="Andres S."/>
            <person name="Henne A."/>
            <person name="Fricke W.F."/>
            <person name="Martinez-Arias R."/>
            <person name="Bartels D."/>
            <person name="Goesmann A."/>
            <person name="Krause L."/>
            <person name="Puehler A."/>
            <person name="Klenk H.P."/>
            <person name="Richter M."/>
            <person name="Schuler M."/>
            <person name="Gloeckner F.O."/>
            <person name="Meyerdierks A."/>
            <person name="Gottschalk G."/>
            <person name="Amann R."/>
        </authorList>
    </citation>
    <scope>NUCLEOTIDE SEQUENCE [LARGE SCALE GENOMIC DNA]</scope>
    <source>
        <strain evidence="2">ATCC 43914 / DSM 3382 / HRM2</strain>
    </source>
</reference>
<dbReference type="AlphaFoldDB" id="C0QC55"/>
<evidence type="ECO:0000313" key="1">
    <source>
        <dbReference type="EMBL" id="ACN17072.1"/>
    </source>
</evidence>
<dbReference type="RefSeq" id="WP_015905806.1">
    <property type="nucleotide sequence ID" value="NC_012108.1"/>
</dbReference>
<sequence>MQPRGYLTFVSRQWNLITALFELNKEGPIDQYSLLQAIRRHDPETDAFSFIETLVSYTVLSQIFTSQTLYTLGDLTEQIVEDLLSEQQLGLSESIRVHMSQFDMLSIRLTKAVEARDADALSRVIKKINKQTQTIKRQTRHDYKAIENLVAESKKKDTAIPLKQRYADILDAWDQYIAPMGEMIDPWSAFDQNTDKVINRLEKAVETLERGGSLTGERDKIHIAKQMLIDMRMTVLGRFKLSRELLQPLYEVARLNSRVTRGTSIVLDYLRKNKFQKIESMATLNWFSRERSPLISHDLVLLKYYAGYKNIKENPAPPISMLSEQDKAERFSRISVPLDRHSIIQEIRSALPIKDGMQWAIQRYPEFSTGKILDIVLLMMTEKTFRVKKSRTKTYQTPTHGIHGFSIKVENA</sequence>
<dbReference type="KEGG" id="dat:HRM2_40140"/>
<name>C0QC55_DESAH</name>